<proteinExistence type="predicted"/>
<sequence>MLENNCMKHLSLKLVGVACLLLVQIPLLAQGIRGTVRNSKGEALPFASIYITDLNNGASTNANGQFEIKLPPGPHKVVVQYIGYKAQEKQVDIKNGWLDQQYTLTEQGYALKEVQVRGKGEDPAYTIMRKAIAKRKYHLLQYDSYQMRVYIKGTGELTDAPFFLKNKLKEEGVKLNEAYTKESVSIIKFTQPNKVEEKVVSIRTTGDDKGSPSPSGFIHQSFYNDQIVEAVSPLSRAAFAYYKFQYEGSFREGAAEVNKIKVTPRSRGDNVFDGYIYIIEHEWAIHSLDLKVHLMGFPITVKQNFAEVAPSVWMPVTHRYKFSGKIMGFGGQFNFLASCSDYKVVLNKDLLTTPEIIDEKVEDVPKAVAATKPSEADKVIEQLATQDKVTRKQFRQMMVQYEKEALKEQAEPKVARERNFTIDSLATRRDSTYWAAIRPVPLTPKEVSGYQRDDSLAQVHAARLTGKDSTHVIRKGKFKPSHLLLGGGYNLSPRTRLQLAPTLAQAYYNTVEGVNVNLSAKLKHQYDSLRRSFEVRPTLRYGFASEDFYAKARVAHKVKSGENSRELFLEGGNFVAQFNEEDPIHPHINTLSTVLFRRNYMKLYEKKYAKAGFAYKPNPFLELSGSLEWARRSQVYNHIDYSLFYSDEREFSPSLPDNFELDDTGFPRHEALMLQVNLSYRPGASYSVYNGTKTPLLDRSPELLLQYRKGIAKVAGSDVDFDQVEAGVNHAFSFGARGRLEFELRGGTFLNSNSLYFMDYEHFDGNRTILSSLKPAGSFRLLDYYQYSSNSSYFSGHTHYKFRKFLLTQIPEVRFAGLKENIFFNYLKTSKSPHYYELGYALDNVFRFLRLEAAASFKDHQFQELGFRIGVATIFQLNTP</sequence>
<evidence type="ECO:0000313" key="1">
    <source>
        <dbReference type="EMBL" id="SNS57973.1"/>
    </source>
</evidence>
<dbReference type="Pfam" id="PF18939">
    <property type="entry name" value="DUF5686"/>
    <property type="match status" value="1"/>
</dbReference>
<dbReference type="EMBL" id="FZOQ01000009">
    <property type="protein sequence ID" value="SNS57973.1"/>
    <property type="molecule type" value="Genomic_DNA"/>
</dbReference>
<organism evidence="1 2">
    <name type="scientific">Pontibacter ummariensis</name>
    <dbReference type="NCBI Taxonomy" id="1610492"/>
    <lineage>
        <taxon>Bacteria</taxon>
        <taxon>Pseudomonadati</taxon>
        <taxon>Bacteroidota</taxon>
        <taxon>Cytophagia</taxon>
        <taxon>Cytophagales</taxon>
        <taxon>Hymenobacteraceae</taxon>
        <taxon>Pontibacter</taxon>
    </lineage>
</organism>
<protein>
    <submittedName>
        <fullName evidence="1">CarboxypepD_reg-like domain-containing protein</fullName>
    </submittedName>
</protein>
<dbReference type="SUPFAM" id="SSF49464">
    <property type="entry name" value="Carboxypeptidase regulatory domain-like"/>
    <property type="match status" value="1"/>
</dbReference>
<dbReference type="Gene3D" id="2.60.40.1120">
    <property type="entry name" value="Carboxypeptidase-like, regulatory domain"/>
    <property type="match status" value="1"/>
</dbReference>
<reference evidence="2" key="1">
    <citation type="submission" date="2017-06" db="EMBL/GenBank/DDBJ databases">
        <authorList>
            <person name="Varghese N."/>
            <person name="Submissions S."/>
        </authorList>
    </citation>
    <scope>NUCLEOTIDE SEQUENCE [LARGE SCALE GENOMIC DNA]</scope>
    <source>
        <strain evidence="2">NKM1</strain>
    </source>
</reference>
<dbReference type="Proteomes" id="UP000198432">
    <property type="component" value="Unassembled WGS sequence"/>
</dbReference>
<dbReference type="RefSeq" id="WP_245842494.1">
    <property type="nucleotide sequence ID" value="NZ_FZOQ01000009.1"/>
</dbReference>
<dbReference type="InterPro" id="IPR043741">
    <property type="entry name" value="DUF5686"/>
</dbReference>
<evidence type="ECO:0000313" key="2">
    <source>
        <dbReference type="Proteomes" id="UP000198432"/>
    </source>
</evidence>
<accession>A0A239FP41</accession>
<keyword evidence="2" id="KW-1185">Reference proteome</keyword>
<dbReference type="AlphaFoldDB" id="A0A239FP41"/>
<dbReference type="InterPro" id="IPR008969">
    <property type="entry name" value="CarboxyPept-like_regulatory"/>
</dbReference>
<gene>
    <name evidence="1" type="ORF">SAMN06296052_10936</name>
</gene>
<name>A0A239FP41_9BACT</name>
<dbReference type="Pfam" id="PF13715">
    <property type="entry name" value="CarbopepD_reg_2"/>
    <property type="match status" value="1"/>
</dbReference>